<dbReference type="CTD" id="38738"/>
<dbReference type="PROSITE" id="PS00135">
    <property type="entry name" value="TRYPSIN_SER"/>
    <property type="match status" value="1"/>
</dbReference>
<evidence type="ECO:0000256" key="8">
    <source>
        <dbReference type="SAM" id="Phobius"/>
    </source>
</evidence>
<keyword evidence="3 6" id="KW-0720">Serine protease</keyword>
<dbReference type="PROSITE" id="PS50068">
    <property type="entry name" value="LDLRA_2"/>
    <property type="match status" value="8"/>
</dbReference>
<feature type="disulfide bond" evidence="5">
    <location>
        <begin position="1760"/>
        <end position="1778"/>
    </location>
</feature>
<dbReference type="FunFam" id="2.40.10.10:FF:000003">
    <property type="entry name" value="Transmembrane serine protease 3"/>
    <property type="match status" value="1"/>
</dbReference>
<keyword evidence="4 5" id="KW-1015">Disulfide bond</keyword>
<evidence type="ECO:0000313" key="10">
    <source>
        <dbReference type="Proteomes" id="UP000694925"/>
    </source>
</evidence>
<dbReference type="InterPro" id="IPR018114">
    <property type="entry name" value="TRYPSIN_HIS"/>
</dbReference>
<dbReference type="PROSITE" id="PS50240">
    <property type="entry name" value="TRYPSIN_DOM"/>
    <property type="match status" value="2"/>
</dbReference>
<feature type="region of interest" description="Disordered" evidence="7">
    <location>
        <begin position="388"/>
        <end position="449"/>
    </location>
</feature>
<dbReference type="PANTHER" id="PTHR24252">
    <property type="entry name" value="ACROSIN-RELATED"/>
    <property type="match status" value="1"/>
</dbReference>
<dbReference type="GO" id="GO:0004252">
    <property type="term" value="F:serine-type endopeptidase activity"/>
    <property type="evidence" value="ECO:0007669"/>
    <property type="project" value="InterPro"/>
</dbReference>
<feature type="disulfide bond" evidence="5">
    <location>
        <begin position="706"/>
        <end position="721"/>
    </location>
</feature>
<keyword evidence="8" id="KW-0812">Transmembrane</keyword>
<feature type="compositionally biased region" description="Polar residues" evidence="7">
    <location>
        <begin position="260"/>
        <end position="270"/>
    </location>
</feature>
<protein>
    <submittedName>
        <fullName evidence="11 12">Serine protease nudel-like isoform X1</fullName>
    </submittedName>
</protein>
<dbReference type="CDD" id="cd00112">
    <property type="entry name" value="LDLa"/>
    <property type="match status" value="8"/>
</dbReference>
<proteinExistence type="predicted"/>
<evidence type="ECO:0000313" key="11">
    <source>
        <dbReference type="RefSeq" id="XP_026666587.1"/>
    </source>
</evidence>
<dbReference type="InterPro" id="IPR043504">
    <property type="entry name" value="Peptidase_S1_PA_chymotrypsin"/>
</dbReference>
<dbReference type="Pfam" id="PF00057">
    <property type="entry name" value="Ldl_recept_a"/>
    <property type="match status" value="5"/>
</dbReference>
<evidence type="ECO:0000313" key="12">
    <source>
        <dbReference type="RefSeq" id="XP_026666588.1"/>
    </source>
</evidence>
<dbReference type="RefSeq" id="XP_026666588.1">
    <property type="nucleotide sequence ID" value="XM_026810787.1"/>
</dbReference>
<evidence type="ECO:0000256" key="3">
    <source>
        <dbReference type="ARBA" id="ARBA00022825"/>
    </source>
</evidence>
<comment type="caution">
    <text evidence="5">Lacks conserved residue(s) required for the propagation of feature annotation.</text>
</comment>
<dbReference type="SMART" id="SM00020">
    <property type="entry name" value="Tryp_SPc"/>
    <property type="match status" value="1"/>
</dbReference>
<feature type="disulfide bond" evidence="5">
    <location>
        <begin position="635"/>
        <end position="650"/>
    </location>
</feature>
<keyword evidence="1 6" id="KW-0645">Protease</keyword>
<feature type="disulfide bond" evidence="5">
    <location>
        <begin position="1127"/>
        <end position="1139"/>
    </location>
</feature>
<feature type="region of interest" description="Disordered" evidence="7">
    <location>
        <begin position="252"/>
        <end position="323"/>
    </location>
</feature>
<feature type="disulfide bond" evidence="5">
    <location>
        <begin position="1709"/>
        <end position="1727"/>
    </location>
</feature>
<feature type="disulfide bond" evidence="5">
    <location>
        <begin position="1146"/>
        <end position="1161"/>
    </location>
</feature>
<gene>
    <name evidence="11 12" type="primary">LOC108632834</name>
</gene>
<feature type="disulfide bond" evidence="5">
    <location>
        <begin position="1342"/>
        <end position="1357"/>
    </location>
</feature>
<dbReference type="KEGG" id="ccal:108632834"/>
<dbReference type="InterPro" id="IPR015420">
    <property type="entry name" value="Peptidase_S1A_nudel"/>
</dbReference>
<evidence type="ECO:0000256" key="2">
    <source>
        <dbReference type="ARBA" id="ARBA00022801"/>
    </source>
</evidence>
<evidence type="ECO:0000256" key="6">
    <source>
        <dbReference type="RuleBase" id="RU363034"/>
    </source>
</evidence>
<feature type="compositionally biased region" description="Polar residues" evidence="7">
    <location>
        <begin position="414"/>
        <end position="428"/>
    </location>
</feature>
<evidence type="ECO:0000259" key="9">
    <source>
        <dbReference type="PROSITE" id="PS50240"/>
    </source>
</evidence>
<feature type="disulfide bond" evidence="5">
    <location>
        <begin position="1753"/>
        <end position="1765"/>
    </location>
</feature>
<dbReference type="PROSITE" id="PS00134">
    <property type="entry name" value="TRYPSIN_HIS"/>
    <property type="match status" value="1"/>
</dbReference>
<dbReference type="Gene3D" id="2.40.10.10">
    <property type="entry name" value="Trypsin-like serine proteases"/>
    <property type="match status" value="2"/>
</dbReference>
<dbReference type="Pfam" id="PF09342">
    <property type="entry name" value="DUF1986"/>
    <property type="match status" value="1"/>
</dbReference>
<dbReference type="Pfam" id="PF00089">
    <property type="entry name" value="Trypsin"/>
    <property type="match status" value="1"/>
</dbReference>
<evidence type="ECO:0000256" key="1">
    <source>
        <dbReference type="ARBA" id="ARBA00022670"/>
    </source>
</evidence>
<keyword evidence="10" id="KW-1185">Reference proteome</keyword>
<dbReference type="PROSITE" id="PS01209">
    <property type="entry name" value="LDLRA_1"/>
    <property type="match status" value="3"/>
</dbReference>
<dbReference type="PRINTS" id="PR00261">
    <property type="entry name" value="LDLRECEPTOR"/>
</dbReference>
<feature type="domain" description="Peptidase S1" evidence="9">
    <location>
        <begin position="1472"/>
        <end position="1811"/>
    </location>
</feature>
<dbReference type="InterPro" id="IPR009003">
    <property type="entry name" value="Peptidase_S1_PA"/>
</dbReference>
<keyword evidence="8" id="KW-0472">Membrane</keyword>
<dbReference type="SMART" id="SM00192">
    <property type="entry name" value="LDLa"/>
    <property type="match status" value="9"/>
</dbReference>
<dbReference type="GeneID" id="108632834"/>
<dbReference type="InterPro" id="IPR001254">
    <property type="entry name" value="Trypsin_dom"/>
</dbReference>
<reference evidence="11 12" key="1">
    <citation type="submission" date="2025-04" db="UniProtKB">
        <authorList>
            <consortium name="RefSeq"/>
        </authorList>
    </citation>
    <scope>IDENTIFICATION</scope>
    <source>
        <tissue evidence="11 12">Whole body</tissue>
    </source>
</reference>
<dbReference type="InterPro" id="IPR036055">
    <property type="entry name" value="LDL_receptor-like_sf"/>
</dbReference>
<feature type="transmembrane region" description="Helical" evidence="8">
    <location>
        <begin position="52"/>
        <end position="74"/>
    </location>
</feature>
<name>A0AAJ7RVR0_9HYME</name>
<keyword evidence="8" id="KW-1133">Transmembrane helix</keyword>
<dbReference type="GO" id="GO:0006508">
    <property type="term" value="P:proteolysis"/>
    <property type="evidence" value="ECO:0007669"/>
    <property type="project" value="UniProtKB-KW"/>
</dbReference>
<feature type="compositionally biased region" description="Polar residues" evidence="7">
    <location>
        <begin position="288"/>
        <end position="304"/>
    </location>
</feature>
<sequence length="1968" mass="219699">MDTNYKIPSSKLEDLSIMNSQCCVNLTASKSGSPTKRVGNLNHRKIVKQCKLMILIEILITIAILSFVGFLIYVSVESGYLSSFYETENVYDINQPHTLAEQASTLEPRNEDSNFDLNKYFFSDLLLKLSPDLRSVIVHMDQNRLRRQAKNVPCTENMEHCKTVIDSMWSIVSIVNNSLPHLQSFLNNFSTDQNGPKSKFVELVECLQCKNDSIASVDESGSVNDDRMAYEHIDHAQIKNNVEIVNNLLNDKKHNKEQKSSTNPNSSTIGNEEITEKPIFSNTDDRSVINNYNNNKMENSINDNSSDHQRHSTMTQKPEMENSTTIRSMELTSSSTEAAMINATASGSITRNTEEASAQMSRINGTKWDVVTATVTAKPDADNVTEITKDPVHPLVHPSGQGQGERTEKEGGNESASNKTSFRNSQPRIASKVNPDALPTAETMKSSQQLQLNPTMSWTPYQVCFYAPGANGLTRQSAPGQMYPGSSMGSVYPVSMPQQHRQGFQSPNQVPSYTQVQVQNMQFLPGGQPGQKMGPTGPATQNFPAYSGHQISSPTAAANLNSKSTYYCTYIPAPTFQFPTIPGVTEYQRSSAPVEETDEVENIIEDASRNKSETCPFNMIRCDDGSQCILRSQWCNGLVDCTDASDETSCSCRDRISQDRLCDGYFDCPHGEDELGCLGCPKTKFSCNDWQRRYTAENCVPMSKRCDGIKHCANGRDEMECNILTSSHIEGKNVFIIGHTDGYLHKNFKGQWYPVCMAVESWAKDACASEIGKEITETPTMTVHPVPSDAYKGSYITEMNGETKIIPSCRHTAIYVRCPQFPCGISAQKNEDFAPPQVFENEEQNVVDGLMWPTFEDKMDPRVSKLDSMVGSQLRVVGGRASQPKAWPFLVAIYKDGLFYCGGVILNELWILTAAHCLYGYTDNYFEVQAGILRKSSFSPMAQTRKARYIVPHPQYNSKDMINDIAMIMLDDPLHFNRWVRPVCLPGRSLLGSMWRFKPEPNSICVTMGWGALSEHGPDPDDLREVQVPILSSCRHLVDQIDATICAGYPQGGRDACQGDSGGPLMCRNPYSKSQWYVAGVVSHGEGCAQPNEPGVYTRVSYFLDWIQDIINGRGLPSMRRTPLEKCPGFRCGGGLGICLPITARCNRTVDCLDGEDEVNCPDHYPLYRSKTKSNFELKTTLDSKIDYSTVSDVTRLEISSTIPSLISEKADVTTDKSTYVDDNKRVSESDQSVISTTVSADYAKSNTVSLPTVPSTTFTCSRLLQTISANKRCDRIIDCEDSTDEMNCTCKDFLKTAKPSAICDDYVDCEDLTDEQDCEICAKDEFFCKTSKTCIPMSKKCNGVFDCPFREDDLDCFTLTDDQHVYLDANKRPFLNMQGILTQQSKESWQTTCHRPRFYQNESTLKLIGQNMCEYFGFRNMISSMSVLVKKSKLETIAWPSNSTYQENSTAVSLNKTDETCPGISIQCASVLGNSVNTYLVVDAKTGSRDYLWPWAAAIFVDGHYRCSALLLEPSWVLSAAKCLENVRLDTNYTTAVFGYGPLLHLIDGPHQQQSVIDELHLVNGSVSILLHLKNPVEFTRHVQPLFLNKTIYLPGLDETCVALATDENYETKSIFMRPVLQSCATCQRCFVNASDCSGTETSNWSGTIFCRGKKGWRPTAVFQDNKGMCNLQNPQAMTSIDYINPYLIEAIDAPRRSVEATCNGFRCKMGQCIPPKQICNGVSDCRDKEDENPVYCAQYRNNCEDTTGCSCKVTEIRCKNGKCVDKSAFCDGKIDCSDGSDEPETCSCAEYLKLTIPERLCDGVRHCFDKTDESPDLCPCKDSSFQCRTMSGNDTCIPQDFVCDGIKDCLDGEDEATCRITKKVSVERNEVEEVIRRSYGVWHSECFPNPVLSNNEASELCKSMGYSSGSVYNDTVVVDEPMIPRRHDFHMVRLNSWLWMTLREDGPLITLEKSNETCHRAFVDCV</sequence>
<dbReference type="RefSeq" id="XP_026666587.1">
    <property type="nucleotide sequence ID" value="XM_026810786.1"/>
</dbReference>
<evidence type="ECO:0000256" key="7">
    <source>
        <dbReference type="SAM" id="MobiDB-lite"/>
    </source>
</evidence>
<dbReference type="SUPFAM" id="SSF50494">
    <property type="entry name" value="Trypsin-like serine proteases"/>
    <property type="match status" value="2"/>
</dbReference>
<feature type="disulfide bond" evidence="5">
    <location>
        <begin position="1274"/>
        <end position="1289"/>
    </location>
</feature>
<feature type="domain" description="Peptidase S1" evidence="9">
    <location>
        <begin position="876"/>
        <end position="1112"/>
    </location>
</feature>
<dbReference type="SUPFAM" id="SSF57424">
    <property type="entry name" value="LDL receptor-like module"/>
    <property type="match status" value="8"/>
</dbReference>
<dbReference type="Proteomes" id="UP000694925">
    <property type="component" value="Unplaced"/>
</dbReference>
<dbReference type="InterPro" id="IPR033116">
    <property type="entry name" value="TRYPSIN_SER"/>
</dbReference>
<dbReference type="Gene3D" id="4.10.400.10">
    <property type="entry name" value="Low-density Lipoprotein Receptor"/>
    <property type="match status" value="8"/>
</dbReference>
<keyword evidence="2 6" id="KW-0378">Hydrolase</keyword>
<dbReference type="CDD" id="cd00190">
    <property type="entry name" value="Tryp_SPc"/>
    <property type="match status" value="1"/>
</dbReference>
<accession>A0AAJ7RVR0</accession>
<feature type="disulfide bond" evidence="5">
    <location>
        <begin position="1845"/>
        <end position="1860"/>
    </location>
</feature>
<evidence type="ECO:0000256" key="5">
    <source>
        <dbReference type="PROSITE-ProRule" id="PRU00124"/>
    </source>
</evidence>
<dbReference type="PANTHER" id="PTHR24252:SF7">
    <property type="entry name" value="HYALIN"/>
    <property type="match status" value="1"/>
</dbReference>
<organism evidence="10 12">
    <name type="scientific">Ceratina calcarata</name>
    <dbReference type="NCBI Taxonomy" id="156304"/>
    <lineage>
        <taxon>Eukaryota</taxon>
        <taxon>Metazoa</taxon>
        <taxon>Ecdysozoa</taxon>
        <taxon>Arthropoda</taxon>
        <taxon>Hexapoda</taxon>
        <taxon>Insecta</taxon>
        <taxon>Pterygota</taxon>
        <taxon>Neoptera</taxon>
        <taxon>Endopterygota</taxon>
        <taxon>Hymenoptera</taxon>
        <taxon>Apocrita</taxon>
        <taxon>Aculeata</taxon>
        <taxon>Apoidea</taxon>
        <taxon>Anthophila</taxon>
        <taxon>Apidae</taxon>
        <taxon>Ceratina</taxon>
        <taxon>Zadontomerus</taxon>
    </lineage>
</organism>
<feature type="compositionally biased region" description="Polar residues" evidence="7">
    <location>
        <begin position="312"/>
        <end position="323"/>
    </location>
</feature>
<dbReference type="InterPro" id="IPR023415">
    <property type="entry name" value="LDLR_class-A_CS"/>
</dbReference>
<dbReference type="InterPro" id="IPR002172">
    <property type="entry name" value="LDrepeatLR_classA_rpt"/>
</dbReference>
<evidence type="ECO:0000256" key="4">
    <source>
        <dbReference type="ARBA" id="ARBA00023157"/>
    </source>
</evidence>